<organism evidence="1 2">
    <name type="scientific">Aspergillus sergii</name>
    <dbReference type="NCBI Taxonomy" id="1034303"/>
    <lineage>
        <taxon>Eukaryota</taxon>
        <taxon>Fungi</taxon>
        <taxon>Dikarya</taxon>
        <taxon>Ascomycota</taxon>
        <taxon>Pezizomycotina</taxon>
        <taxon>Eurotiomycetes</taxon>
        <taxon>Eurotiomycetidae</taxon>
        <taxon>Eurotiales</taxon>
        <taxon>Aspergillaceae</taxon>
        <taxon>Aspergillus</taxon>
        <taxon>Aspergillus subgen. Circumdati</taxon>
    </lineage>
</organism>
<keyword evidence="2" id="KW-1185">Reference proteome</keyword>
<proteinExistence type="predicted"/>
<sequence>MGKVGRFGNELGEVIEWQDEDFSSLAWCNVGDLPKLKALRTQFKPAHLLNSETIDHSPSVSGYLDTLQALSHSRWSLYEIRSLAKSESFTILRKVYDPLVRDIPWKDICVSNSIQVIGPSECGTSDLMKIICEETRQKWPVVLLENFMSPSEKPLPTLYGIASLVSGRTQSKPHTIFVKAEYGQHKRQFAKEWSEELLDHIAGPLTFKDSLRHSLESLIARTQLFDGSIATLSSYIEKVFSSITLNTTDAITSALEESPRTVEQLYKREILTLRAKPLVQAWAASAVSWVLWSVRPLQVEELATVVAINLDDSDINSHETRPSDASQCLCPNGKPVYVYMQRNNEALSFKE</sequence>
<protein>
    <submittedName>
        <fullName evidence="1">Uncharacterized protein</fullName>
    </submittedName>
</protein>
<reference evidence="2" key="1">
    <citation type="submission" date="2019-04" db="EMBL/GenBank/DDBJ databases">
        <title>Friends and foes A comparative genomics studyof 23 Aspergillus species from section Flavi.</title>
        <authorList>
            <consortium name="DOE Joint Genome Institute"/>
            <person name="Kjaerbolling I."/>
            <person name="Vesth T."/>
            <person name="Frisvad J.C."/>
            <person name="Nybo J.L."/>
            <person name="Theobald S."/>
            <person name="Kildgaard S."/>
            <person name="Isbrandt T."/>
            <person name="Kuo A."/>
            <person name="Sato A."/>
            <person name="Lyhne E.K."/>
            <person name="Kogle M.E."/>
            <person name="Wiebenga A."/>
            <person name="Kun R.S."/>
            <person name="Lubbers R.J."/>
            <person name="Makela M.R."/>
            <person name="Barry K."/>
            <person name="Chovatia M."/>
            <person name="Clum A."/>
            <person name="Daum C."/>
            <person name="Haridas S."/>
            <person name="He G."/>
            <person name="LaButti K."/>
            <person name="Lipzen A."/>
            <person name="Mondo S."/>
            <person name="Riley R."/>
            <person name="Salamov A."/>
            <person name="Simmons B.A."/>
            <person name="Magnuson J.K."/>
            <person name="Henrissat B."/>
            <person name="Mortensen U.H."/>
            <person name="Larsen T.O."/>
            <person name="Devries R.P."/>
            <person name="Grigoriev I.V."/>
            <person name="Machida M."/>
            <person name="Baker S.E."/>
            <person name="Andersen M.R."/>
        </authorList>
    </citation>
    <scope>NUCLEOTIDE SEQUENCE [LARGE SCALE GENOMIC DNA]</scope>
    <source>
        <strain evidence="2">CBS 130017</strain>
    </source>
</reference>
<accession>A0A5N6X8B7</accession>
<dbReference type="Proteomes" id="UP000325945">
    <property type="component" value="Unassembled WGS sequence"/>
</dbReference>
<dbReference type="AlphaFoldDB" id="A0A5N6X8B7"/>
<name>A0A5N6X8B7_9EURO</name>
<gene>
    <name evidence="1" type="ORF">BDV39DRAFT_203097</name>
</gene>
<evidence type="ECO:0000313" key="1">
    <source>
        <dbReference type="EMBL" id="KAE8329465.1"/>
    </source>
</evidence>
<dbReference type="EMBL" id="ML741779">
    <property type="protein sequence ID" value="KAE8329465.1"/>
    <property type="molecule type" value="Genomic_DNA"/>
</dbReference>
<evidence type="ECO:0000313" key="2">
    <source>
        <dbReference type="Proteomes" id="UP000325945"/>
    </source>
</evidence>